<sequence>MTVLDPVVVARAEVLKTEFLETVRAEPYPAVEEYWAKYQEVFRGGGTAQDLKDFANSPVGGSPGNMSVFNRAWNEIGPATAETVVRESIDHLLSGPGELEDRLTELIRERGFPGFRETLLTKVLCVMYPDRFLTLLKYAGALGKQGVARQVWRLELPNATRSTIGELIVESNDLLLALVGEGFGSAQHASSFLWWARDRV</sequence>
<organism evidence="1 2">
    <name type="scientific">Kribbella lupini</name>
    <dbReference type="NCBI Taxonomy" id="291602"/>
    <lineage>
        <taxon>Bacteria</taxon>
        <taxon>Bacillati</taxon>
        <taxon>Actinomycetota</taxon>
        <taxon>Actinomycetes</taxon>
        <taxon>Propionibacteriales</taxon>
        <taxon>Kribbellaceae</taxon>
        <taxon>Kribbella</taxon>
    </lineage>
</organism>
<comment type="caution">
    <text evidence="1">The sequence shown here is derived from an EMBL/GenBank/DDBJ whole genome shotgun (WGS) entry which is preliminary data.</text>
</comment>
<dbReference type="Proteomes" id="UP001500363">
    <property type="component" value="Unassembled WGS sequence"/>
</dbReference>
<gene>
    <name evidence="1" type="ORF">GCM10009741_46450</name>
</gene>
<proteinExistence type="predicted"/>
<reference evidence="2" key="1">
    <citation type="journal article" date="2019" name="Int. J. Syst. Evol. Microbiol.">
        <title>The Global Catalogue of Microorganisms (GCM) 10K type strain sequencing project: providing services to taxonomists for standard genome sequencing and annotation.</title>
        <authorList>
            <consortium name="The Broad Institute Genomics Platform"/>
            <consortium name="The Broad Institute Genome Sequencing Center for Infectious Disease"/>
            <person name="Wu L."/>
            <person name="Ma J."/>
        </authorList>
    </citation>
    <scope>NUCLEOTIDE SEQUENCE [LARGE SCALE GENOMIC DNA]</scope>
    <source>
        <strain evidence="2">JCM 14303</strain>
    </source>
</reference>
<dbReference type="RefSeq" id="WP_344177351.1">
    <property type="nucleotide sequence ID" value="NZ_BAAANC010000002.1"/>
</dbReference>
<name>A0ABP4M656_9ACTN</name>
<dbReference type="EMBL" id="BAAANC010000002">
    <property type="protein sequence ID" value="GAA1538452.1"/>
    <property type="molecule type" value="Genomic_DNA"/>
</dbReference>
<protein>
    <submittedName>
        <fullName evidence="1">Uncharacterized protein</fullName>
    </submittedName>
</protein>
<keyword evidence="2" id="KW-1185">Reference proteome</keyword>
<evidence type="ECO:0000313" key="1">
    <source>
        <dbReference type="EMBL" id="GAA1538452.1"/>
    </source>
</evidence>
<accession>A0ABP4M656</accession>
<evidence type="ECO:0000313" key="2">
    <source>
        <dbReference type="Proteomes" id="UP001500363"/>
    </source>
</evidence>